<keyword evidence="1" id="KW-0472">Membrane</keyword>
<feature type="transmembrane region" description="Helical" evidence="1">
    <location>
        <begin position="27"/>
        <end position="55"/>
    </location>
</feature>
<dbReference type="AlphaFoldDB" id="A0A346NPI2"/>
<name>A0A346NPI2_9ALTE</name>
<dbReference type="Proteomes" id="UP000262073">
    <property type="component" value="Chromosome"/>
</dbReference>
<protein>
    <recommendedName>
        <fullName evidence="4">Bacteriocin</fullName>
    </recommendedName>
</protein>
<proteinExistence type="predicted"/>
<dbReference type="KEGG" id="salm:D0Y50_14415"/>
<reference evidence="2 3" key="1">
    <citation type="submission" date="2018-08" db="EMBL/GenBank/DDBJ databases">
        <title>Salinimonas sediminis sp. nov., a piezophilic bacterium isolated from a deep-sea sediment sample from the New Britain Trench.</title>
        <authorList>
            <person name="Cao J."/>
        </authorList>
    </citation>
    <scope>NUCLEOTIDE SEQUENCE [LARGE SCALE GENOMIC DNA]</scope>
    <source>
        <strain evidence="2 3">N102</strain>
    </source>
</reference>
<keyword evidence="3" id="KW-1185">Reference proteome</keyword>
<organism evidence="2 3">
    <name type="scientific">Salinimonas sediminis</name>
    <dbReference type="NCBI Taxonomy" id="2303538"/>
    <lineage>
        <taxon>Bacteria</taxon>
        <taxon>Pseudomonadati</taxon>
        <taxon>Pseudomonadota</taxon>
        <taxon>Gammaproteobacteria</taxon>
        <taxon>Alteromonadales</taxon>
        <taxon>Alteromonadaceae</taxon>
        <taxon>Alteromonas/Salinimonas group</taxon>
        <taxon>Salinimonas</taxon>
    </lineage>
</organism>
<keyword evidence="1" id="KW-0812">Transmembrane</keyword>
<gene>
    <name evidence="2" type="ORF">D0Y50_14415</name>
</gene>
<evidence type="ECO:0000256" key="1">
    <source>
        <dbReference type="SAM" id="Phobius"/>
    </source>
</evidence>
<sequence length="63" mass="6281">MQELTITELDHISGAALSREASWTASIGVSAALIGVAVVATGPLAIAAIAGSYAASYVSTLYV</sequence>
<evidence type="ECO:0000313" key="3">
    <source>
        <dbReference type="Proteomes" id="UP000262073"/>
    </source>
</evidence>
<evidence type="ECO:0000313" key="2">
    <source>
        <dbReference type="EMBL" id="AXR07439.1"/>
    </source>
</evidence>
<accession>A0A346NPI2</accession>
<keyword evidence="1" id="KW-1133">Transmembrane helix</keyword>
<dbReference type="RefSeq" id="WP_108567596.1">
    <property type="nucleotide sequence ID" value="NZ_CP031769.1"/>
</dbReference>
<dbReference type="EMBL" id="CP031769">
    <property type="protein sequence ID" value="AXR07439.1"/>
    <property type="molecule type" value="Genomic_DNA"/>
</dbReference>
<evidence type="ECO:0008006" key="4">
    <source>
        <dbReference type="Google" id="ProtNLM"/>
    </source>
</evidence>